<evidence type="ECO:0000313" key="1">
    <source>
        <dbReference type="EMBL" id="CZS91224.1"/>
    </source>
</evidence>
<reference evidence="2" key="1">
    <citation type="submission" date="2016-03" db="EMBL/GenBank/DDBJ databases">
        <authorList>
            <person name="Guldener U."/>
        </authorList>
    </citation>
    <scope>NUCLEOTIDE SEQUENCE [LARGE SCALE GENOMIC DNA]</scope>
    <source>
        <strain evidence="2">04CH-RAC-A.6.1</strain>
    </source>
</reference>
<accession>A0A1E1K3W3</accession>
<sequence length="64" mass="6917">MTGRDGGPGTGGNVWEFLGSRVDMLLVQEGKRGEIPPIFTAPSARKGKLSRNNVNVARRYTENG</sequence>
<proteinExistence type="predicted"/>
<dbReference type="EMBL" id="FJUX01000007">
    <property type="protein sequence ID" value="CZS91224.1"/>
    <property type="molecule type" value="Genomic_DNA"/>
</dbReference>
<dbReference type="Proteomes" id="UP000178912">
    <property type="component" value="Unassembled WGS sequence"/>
</dbReference>
<evidence type="ECO:0000313" key="2">
    <source>
        <dbReference type="Proteomes" id="UP000178912"/>
    </source>
</evidence>
<name>A0A1E1K3W3_9HELO</name>
<keyword evidence="2" id="KW-1185">Reference proteome</keyword>
<protein>
    <submittedName>
        <fullName evidence="1">Uncharacterized protein</fullName>
    </submittedName>
</protein>
<organism evidence="1 2">
    <name type="scientific">Rhynchosporium agropyri</name>
    <dbReference type="NCBI Taxonomy" id="914238"/>
    <lineage>
        <taxon>Eukaryota</taxon>
        <taxon>Fungi</taxon>
        <taxon>Dikarya</taxon>
        <taxon>Ascomycota</taxon>
        <taxon>Pezizomycotina</taxon>
        <taxon>Leotiomycetes</taxon>
        <taxon>Helotiales</taxon>
        <taxon>Ploettnerulaceae</taxon>
        <taxon>Rhynchosporium</taxon>
    </lineage>
</organism>
<gene>
    <name evidence="1" type="ORF">RAG0_01950</name>
</gene>
<dbReference type="AlphaFoldDB" id="A0A1E1K3W3"/>